<dbReference type="InterPro" id="IPR050564">
    <property type="entry name" value="F420-G6PD/mer"/>
</dbReference>
<reference evidence="4" key="1">
    <citation type="journal article" date="2019" name="Int. J. Syst. Evol. Microbiol.">
        <title>The Global Catalogue of Microorganisms (GCM) 10K type strain sequencing project: providing services to taxonomists for standard genome sequencing and annotation.</title>
        <authorList>
            <consortium name="The Broad Institute Genomics Platform"/>
            <consortium name="The Broad Institute Genome Sequencing Center for Infectious Disease"/>
            <person name="Wu L."/>
            <person name="Ma J."/>
        </authorList>
    </citation>
    <scope>NUCLEOTIDE SEQUENCE [LARGE SCALE GENOMIC DNA]</scope>
    <source>
        <strain evidence="4">CCUG 56401</strain>
    </source>
</reference>
<dbReference type="PANTHER" id="PTHR43244">
    <property type="match status" value="1"/>
</dbReference>
<keyword evidence="4" id="KW-1185">Reference proteome</keyword>
<dbReference type="Pfam" id="PF00296">
    <property type="entry name" value="Bac_luciferase"/>
    <property type="match status" value="1"/>
</dbReference>
<organism evidence="3 4">
    <name type="scientific">Saccharopolyspora rosea</name>
    <dbReference type="NCBI Taxonomy" id="524884"/>
    <lineage>
        <taxon>Bacteria</taxon>
        <taxon>Bacillati</taxon>
        <taxon>Actinomycetota</taxon>
        <taxon>Actinomycetes</taxon>
        <taxon>Pseudonocardiales</taxon>
        <taxon>Pseudonocardiaceae</taxon>
        <taxon>Saccharopolyspora</taxon>
    </lineage>
</organism>
<name>A0ABW3G542_9PSEU</name>
<dbReference type="Gene3D" id="3.20.20.30">
    <property type="entry name" value="Luciferase-like domain"/>
    <property type="match status" value="1"/>
</dbReference>
<dbReference type="SUPFAM" id="SSF51679">
    <property type="entry name" value="Bacterial luciferase-like"/>
    <property type="match status" value="1"/>
</dbReference>
<dbReference type="EMBL" id="JBHTIW010000061">
    <property type="protein sequence ID" value="MFD0924086.1"/>
    <property type="molecule type" value="Genomic_DNA"/>
</dbReference>
<keyword evidence="1 3" id="KW-0560">Oxidoreductase</keyword>
<comment type="caution">
    <text evidence="3">The sequence shown here is derived from an EMBL/GenBank/DDBJ whole genome shotgun (WGS) entry which is preliminary data.</text>
</comment>
<gene>
    <name evidence="3" type="ORF">ACFQ16_30465</name>
</gene>
<evidence type="ECO:0000313" key="3">
    <source>
        <dbReference type="EMBL" id="MFD0924086.1"/>
    </source>
</evidence>
<feature type="domain" description="Luciferase-like" evidence="2">
    <location>
        <begin position="13"/>
        <end position="290"/>
    </location>
</feature>
<proteinExistence type="predicted"/>
<dbReference type="InterPro" id="IPR019945">
    <property type="entry name" value="F420_G6P_DH-rel"/>
</dbReference>
<sequence>MVRIGYFLSCECFGPRELLHQARAAEQAGFDRLWISDHFHPWTEEQGQSPFVWSVIGALSQVTSLPIMTAVTCPLIRMHPVVVAQAAATAGVQCGGGFTLGVGTGEALNEHVTGAPWPAADVRLDMLGEALEVIRELHGGREVTFRGEHYTVDHARIHTRPAAPVPIHVAGFGRRAARMAGSRGDGFCTVVPDAELVREYREAGGNGPAQAGMKVCWADSEDQAVKTAHRLWATDLLPGALPSTLSRPRDFARAAELVGEDAVRDTFACGPDPERHLDRLREYLDAGFDEVYVQQMGPDQDRFFEAWAEQVLPHVPG</sequence>
<evidence type="ECO:0000313" key="4">
    <source>
        <dbReference type="Proteomes" id="UP001597018"/>
    </source>
</evidence>
<dbReference type="Proteomes" id="UP001597018">
    <property type="component" value="Unassembled WGS sequence"/>
</dbReference>
<evidence type="ECO:0000259" key="2">
    <source>
        <dbReference type="Pfam" id="PF00296"/>
    </source>
</evidence>
<dbReference type="PANTHER" id="PTHR43244:SF1">
    <property type="entry name" value="5,10-METHYLENETETRAHYDROMETHANOPTERIN REDUCTASE"/>
    <property type="match status" value="1"/>
</dbReference>
<dbReference type="InterPro" id="IPR011251">
    <property type="entry name" value="Luciferase-like_dom"/>
</dbReference>
<dbReference type="NCBIfam" id="TIGR03557">
    <property type="entry name" value="F420_G6P_family"/>
    <property type="match status" value="1"/>
</dbReference>
<evidence type="ECO:0000256" key="1">
    <source>
        <dbReference type="ARBA" id="ARBA00023002"/>
    </source>
</evidence>
<dbReference type="GO" id="GO:0016491">
    <property type="term" value="F:oxidoreductase activity"/>
    <property type="evidence" value="ECO:0007669"/>
    <property type="project" value="UniProtKB-KW"/>
</dbReference>
<accession>A0ABW3G542</accession>
<protein>
    <submittedName>
        <fullName evidence="3">TIGR03557 family F420-dependent LLM class oxidoreductase</fullName>
        <ecNumber evidence="3">1.-.-.-</ecNumber>
    </submittedName>
</protein>
<dbReference type="EC" id="1.-.-.-" evidence="3"/>
<dbReference type="InterPro" id="IPR036661">
    <property type="entry name" value="Luciferase-like_sf"/>
</dbReference>
<dbReference type="CDD" id="cd01097">
    <property type="entry name" value="Tetrahydromethanopterin_reductase"/>
    <property type="match status" value="1"/>
</dbReference>
<dbReference type="RefSeq" id="WP_345600679.1">
    <property type="nucleotide sequence ID" value="NZ_BAABLT010000012.1"/>
</dbReference>